<reference evidence="1" key="1">
    <citation type="journal article" date="2011" name="PLoS Biol.">
        <title>Gene gain and loss during evolution of obligate parasitism in the white rust pathogen of Arabidopsis thaliana.</title>
        <authorList>
            <person name="Kemen E."/>
            <person name="Gardiner A."/>
            <person name="Schultz-Larsen T."/>
            <person name="Kemen A.C."/>
            <person name="Balmuth A.L."/>
            <person name="Robert-Seilaniantz A."/>
            <person name="Bailey K."/>
            <person name="Holub E."/>
            <person name="Studholme D.J."/>
            <person name="Maclean D."/>
            <person name="Jones J.D."/>
        </authorList>
    </citation>
    <scope>NUCLEOTIDE SEQUENCE</scope>
</reference>
<organism evidence="1">
    <name type="scientific">Albugo laibachii Nc14</name>
    <dbReference type="NCBI Taxonomy" id="890382"/>
    <lineage>
        <taxon>Eukaryota</taxon>
        <taxon>Sar</taxon>
        <taxon>Stramenopiles</taxon>
        <taxon>Oomycota</taxon>
        <taxon>Peronosporomycetes</taxon>
        <taxon>Albuginales</taxon>
        <taxon>Albuginaceae</taxon>
        <taxon>Albugo</taxon>
    </lineage>
</organism>
<dbReference type="SUPFAM" id="SSF57756">
    <property type="entry name" value="Retrovirus zinc finger-like domains"/>
    <property type="match status" value="1"/>
</dbReference>
<proteinExistence type="predicted"/>
<protein>
    <submittedName>
        <fullName evidence="1">AlNc14C46G3751 protein</fullName>
    </submittedName>
</protein>
<dbReference type="HOGENOM" id="CLU_1550357_0_0_1"/>
<name>F0WAN7_9STRA</name>
<dbReference type="EMBL" id="FR824091">
    <property type="protein sequence ID" value="CCA18208.1"/>
    <property type="molecule type" value="Genomic_DNA"/>
</dbReference>
<dbReference type="GO" id="GO:0008270">
    <property type="term" value="F:zinc ion binding"/>
    <property type="evidence" value="ECO:0007669"/>
    <property type="project" value="InterPro"/>
</dbReference>
<dbReference type="InterPro" id="IPR036875">
    <property type="entry name" value="Znf_CCHC_sf"/>
</dbReference>
<dbReference type="Gene3D" id="4.10.60.10">
    <property type="entry name" value="Zinc finger, CCHC-type"/>
    <property type="match status" value="1"/>
</dbReference>
<reference evidence="1" key="2">
    <citation type="submission" date="2011-02" db="EMBL/GenBank/DDBJ databases">
        <authorList>
            <person name="MacLean D."/>
        </authorList>
    </citation>
    <scope>NUCLEOTIDE SEQUENCE</scope>
</reference>
<gene>
    <name evidence="1" type="primary">AlNc14C46G3751</name>
    <name evidence="1" type="ORF">ALNC14_043510</name>
</gene>
<accession>F0WAN7</accession>
<sequence length="173" mass="19558">MGFPCSHAFRYQLAPLSVNDFDKHWWLVQPPLTPIEVEAVPVGIEAALKRIADDYNDAANHRKRVLLDYVLAVPETNMRDPVQVRTRGRPTRSTQRVPSQFEYVAATLDTPVQRRRCRICKEAGHNARTCRQTPAAPSEPEALVPVTGFLSTNLPARCHIESHVEFCATRFIV</sequence>
<dbReference type="AlphaFoldDB" id="F0WAN7"/>
<dbReference type="GO" id="GO:0003676">
    <property type="term" value="F:nucleic acid binding"/>
    <property type="evidence" value="ECO:0007669"/>
    <property type="project" value="InterPro"/>
</dbReference>
<evidence type="ECO:0000313" key="1">
    <source>
        <dbReference type="EMBL" id="CCA18208.1"/>
    </source>
</evidence>